<accession>A0ABD5E0Y0</accession>
<gene>
    <name evidence="2" type="ORF">RM574_06360</name>
</gene>
<dbReference type="EC" id="3.4.-.-" evidence="2"/>
<dbReference type="GO" id="GO:0016787">
    <property type="term" value="F:hydrolase activity"/>
    <property type="evidence" value="ECO:0007669"/>
    <property type="project" value="UniProtKB-KW"/>
</dbReference>
<dbReference type="InterPro" id="IPR017926">
    <property type="entry name" value="GATASE"/>
</dbReference>
<proteinExistence type="predicted"/>
<dbReference type="PROSITE" id="PS51273">
    <property type="entry name" value="GATASE_TYPE_1"/>
    <property type="match status" value="1"/>
</dbReference>
<keyword evidence="2" id="KW-0378">Hydrolase</keyword>
<dbReference type="InterPro" id="IPR044992">
    <property type="entry name" value="ChyE-like"/>
</dbReference>
<organism evidence="2 3">
    <name type="scientific">Streptomyces evansiae</name>
    <dbReference type="NCBI Taxonomy" id="3075535"/>
    <lineage>
        <taxon>Bacteria</taxon>
        <taxon>Bacillati</taxon>
        <taxon>Actinomycetota</taxon>
        <taxon>Actinomycetes</taxon>
        <taxon>Kitasatosporales</taxon>
        <taxon>Streptomycetaceae</taxon>
        <taxon>Streptomyces</taxon>
    </lineage>
</organism>
<dbReference type="Gene3D" id="3.40.50.880">
    <property type="match status" value="1"/>
</dbReference>
<sequence length="255" mass="27152">MATETRQDNGDGEAREPRLLVVRHHEGDGAGNWEQWLAEGGVRLDAVRAWEGEPLPERLTHDGLLVLGGAYLPDDDARAPWLPGTRALARQALGTGVPYFGICLGGQLLAHVAGGEVRGEHGTPEFGSVRLTLRPEAADDPLFHGLPAHPPAIENHIDAVTALPAGAHWLLSSADCPYQGFRVGAAAWGVQFHPEARAARIPAWNAGRLARHGAPDPASLHAHALREAPEAEAAWRTVAHRFAALVAERRGAAVA</sequence>
<protein>
    <submittedName>
        <fullName evidence="2">Type 1 glutamine amidotransferase</fullName>
        <ecNumber evidence="2">3.4.-.-</ecNumber>
    </submittedName>
</protein>
<dbReference type="RefSeq" id="WP_007818877.1">
    <property type="nucleotide sequence ID" value="NZ_JAVRER010000007.1"/>
</dbReference>
<keyword evidence="2" id="KW-0315">Glutamine amidotransferase</keyword>
<dbReference type="PANTHER" id="PTHR42695:SF5">
    <property type="entry name" value="GLUTAMINE AMIDOTRANSFERASE YLR126C-RELATED"/>
    <property type="match status" value="1"/>
</dbReference>
<dbReference type="CDD" id="cd01741">
    <property type="entry name" value="GATase1_1"/>
    <property type="match status" value="1"/>
</dbReference>
<dbReference type="InterPro" id="IPR029062">
    <property type="entry name" value="Class_I_gatase-like"/>
</dbReference>
<feature type="domain" description="Glutamine amidotransferase" evidence="1">
    <location>
        <begin position="57"/>
        <end position="197"/>
    </location>
</feature>
<dbReference type="AlphaFoldDB" id="A0ABD5E0Y0"/>
<dbReference type="EMBL" id="JAVRER010000007">
    <property type="protein sequence ID" value="MDT0415111.1"/>
    <property type="molecule type" value="Genomic_DNA"/>
</dbReference>
<dbReference type="Proteomes" id="UP001183607">
    <property type="component" value="Unassembled WGS sequence"/>
</dbReference>
<name>A0ABD5E0Y0_9ACTN</name>
<dbReference type="SUPFAM" id="SSF52317">
    <property type="entry name" value="Class I glutamine amidotransferase-like"/>
    <property type="match status" value="1"/>
</dbReference>
<comment type="caution">
    <text evidence="2">The sequence shown here is derived from an EMBL/GenBank/DDBJ whole genome shotgun (WGS) entry which is preliminary data.</text>
</comment>
<reference evidence="3" key="1">
    <citation type="submission" date="2023-07" db="EMBL/GenBank/DDBJ databases">
        <title>30 novel species of actinomycetes from the DSMZ collection.</title>
        <authorList>
            <person name="Nouioui I."/>
        </authorList>
    </citation>
    <scope>NUCLEOTIDE SEQUENCE [LARGE SCALE GENOMIC DNA]</scope>
    <source>
        <strain evidence="3">DSM 41982</strain>
    </source>
</reference>
<evidence type="ECO:0000259" key="1">
    <source>
        <dbReference type="Pfam" id="PF00117"/>
    </source>
</evidence>
<evidence type="ECO:0000313" key="2">
    <source>
        <dbReference type="EMBL" id="MDT0415111.1"/>
    </source>
</evidence>
<evidence type="ECO:0000313" key="3">
    <source>
        <dbReference type="Proteomes" id="UP001183607"/>
    </source>
</evidence>
<dbReference type="PANTHER" id="PTHR42695">
    <property type="entry name" value="GLUTAMINE AMIDOTRANSFERASE YLR126C-RELATED"/>
    <property type="match status" value="1"/>
</dbReference>
<dbReference type="Pfam" id="PF00117">
    <property type="entry name" value="GATase"/>
    <property type="match status" value="1"/>
</dbReference>